<dbReference type="AlphaFoldDB" id="A0A934N4F6"/>
<dbReference type="Proteomes" id="UP000628710">
    <property type="component" value="Unassembled WGS sequence"/>
</dbReference>
<evidence type="ECO:0000313" key="2">
    <source>
        <dbReference type="Proteomes" id="UP000628710"/>
    </source>
</evidence>
<name>A0A934N4F6_9GAMM</name>
<sequence>MIDSAKKAALPTRFRVSVHHASNNLPNSNWAILPVSSYREACSNGRTMAAHFLQQLKDDPDHVGCGVLGHIAGDINFQDNTITKGYWVGFFSHLERHLYISAKRCDVFADLAMVQADQDMRAAFRVGGVA</sequence>
<proteinExistence type="predicted"/>
<reference evidence="1" key="1">
    <citation type="submission" date="2020-12" db="EMBL/GenBank/DDBJ databases">
        <title>Marinomonas arctica sp. nov., a psychrotolerant bacterium isolated from the Arctic.</title>
        <authorList>
            <person name="Zhang Y."/>
        </authorList>
    </citation>
    <scope>NUCLEOTIDE SEQUENCE</scope>
    <source>
        <strain evidence="1">C1424</strain>
    </source>
</reference>
<comment type="caution">
    <text evidence="1">The sequence shown here is derived from an EMBL/GenBank/DDBJ whole genome shotgun (WGS) entry which is preliminary data.</text>
</comment>
<keyword evidence="2" id="KW-1185">Reference proteome</keyword>
<dbReference type="RefSeq" id="WP_199470431.1">
    <property type="nucleotide sequence ID" value="NZ_JAEMNX010000045.1"/>
</dbReference>
<protein>
    <submittedName>
        <fullName evidence="1">Uncharacterized protein</fullName>
    </submittedName>
</protein>
<accession>A0A934N4F6</accession>
<evidence type="ECO:0000313" key="1">
    <source>
        <dbReference type="EMBL" id="MBJ7540038.1"/>
    </source>
</evidence>
<organism evidence="1 2">
    <name type="scientific">Marinomonas transparens</name>
    <dbReference type="NCBI Taxonomy" id="2795388"/>
    <lineage>
        <taxon>Bacteria</taxon>
        <taxon>Pseudomonadati</taxon>
        <taxon>Pseudomonadota</taxon>
        <taxon>Gammaproteobacteria</taxon>
        <taxon>Oceanospirillales</taxon>
        <taxon>Oceanospirillaceae</taxon>
        <taxon>Marinomonas</taxon>
    </lineage>
</organism>
<dbReference type="EMBL" id="JAEMNX010000045">
    <property type="protein sequence ID" value="MBJ7540038.1"/>
    <property type="molecule type" value="Genomic_DNA"/>
</dbReference>
<gene>
    <name evidence="1" type="ORF">I8J31_20425</name>
</gene>